<feature type="binding site" evidence="9">
    <location>
        <begin position="10"/>
        <end position="11"/>
    </location>
    <ligand>
        <name>ATP</name>
        <dbReference type="ChEBI" id="CHEBI:30616"/>
    </ligand>
</feature>
<dbReference type="RefSeq" id="WP_156805576.1">
    <property type="nucleotide sequence ID" value="NZ_JBHSOJ010000031.1"/>
</dbReference>
<accession>A0ABW0UH58</accession>
<evidence type="ECO:0000256" key="1">
    <source>
        <dbReference type="ARBA" id="ARBA00022490"/>
    </source>
</evidence>
<feature type="domain" description="Cytidyltransferase-like" evidence="10">
    <location>
        <begin position="6"/>
        <end position="135"/>
    </location>
</feature>
<evidence type="ECO:0000256" key="5">
    <source>
        <dbReference type="ARBA" id="ARBA00022840"/>
    </source>
</evidence>
<evidence type="ECO:0000259" key="10">
    <source>
        <dbReference type="Pfam" id="PF01467"/>
    </source>
</evidence>
<dbReference type="NCBIfam" id="TIGR00125">
    <property type="entry name" value="cyt_tran_rel"/>
    <property type="match status" value="1"/>
</dbReference>
<feature type="binding site" evidence="9">
    <location>
        <position position="75"/>
    </location>
    <ligand>
        <name>substrate</name>
    </ligand>
</feature>
<evidence type="ECO:0000256" key="2">
    <source>
        <dbReference type="ARBA" id="ARBA00022679"/>
    </source>
</evidence>
<dbReference type="Pfam" id="PF01467">
    <property type="entry name" value="CTP_transf_like"/>
    <property type="match status" value="1"/>
</dbReference>
<dbReference type="PANTHER" id="PTHR21342">
    <property type="entry name" value="PHOSPHOPANTETHEINE ADENYLYLTRANSFERASE"/>
    <property type="match status" value="1"/>
</dbReference>
<dbReference type="GO" id="GO:0004595">
    <property type="term" value="F:pantetheine-phosphate adenylyltransferase activity"/>
    <property type="evidence" value="ECO:0007669"/>
    <property type="project" value="UniProtKB-EC"/>
</dbReference>
<dbReference type="CDD" id="cd02163">
    <property type="entry name" value="PPAT"/>
    <property type="match status" value="1"/>
</dbReference>
<comment type="caution">
    <text evidence="11">The sequence shown here is derived from an EMBL/GenBank/DDBJ whole genome shotgun (WGS) entry which is preliminary data.</text>
</comment>
<dbReference type="NCBIfam" id="TIGR01510">
    <property type="entry name" value="coaD_prev_kdtB"/>
    <property type="match status" value="1"/>
</dbReference>
<evidence type="ECO:0000256" key="9">
    <source>
        <dbReference type="HAMAP-Rule" id="MF_00151"/>
    </source>
</evidence>
<comment type="pathway">
    <text evidence="9">Cofactor biosynthesis; coenzyme A biosynthesis; CoA from (R)-pantothenate: step 4/5.</text>
</comment>
<evidence type="ECO:0000256" key="4">
    <source>
        <dbReference type="ARBA" id="ARBA00022741"/>
    </source>
</evidence>
<feature type="binding site" evidence="9">
    <location>
        <begin position="125"/>
        <end position="131"/>
    </location>
    <ligand>
        <name>ATP</name>
        <dbReference type="ChEBI" id="CHEBI:30616"/>
    </ligand>
</feature>
<feature type="binding site" evidence="9">
    <location>
        <position position="42"/>
    </location>
    <ligand>
        <name>substrate</name>
    </ligand>
</feature>
<feature type="binding site" evidence="9">
    <location>
        <position position="89"/>
    </location>
    <ligand>
        <name>substrate</name>
    </ligand>
</feature>
<keyword evidence="12" id="KW-1185">Reference proteome</keyword>
<feature type="binding site" evidence="9">
    <location>
        <position position="18"/>
    </location>
    <ligand>
        <name>ATP</name>
        <dbReference type="ChEBI" id="CHEBI:30616"/>
    </ligand>
</feature>
<feature type="site" description="Transition state stabilizer" evidence="9">
    <location>
        <position position="18"/>
    </location>
</feature>
<evidence type="ECO:0000256" key="7">
    <source>
        <dbReference type="ARBA" id="ARBA00022993"/>
    </source>
</evidence>
<keyword evidence="6 9" id="KW-0460">Magnesium</keyword>
<organism evidence="11 12">
    <name type="scientific">Streptococcus caledonicus</name>
    <dbReference type="NCBI Taxonomy" id="2614158"/>
    <lineage>
        <taxon>Bacteria</taxon>
        <taxon>Bacillati</taxon>
        <taxon>Bacillota</taxon>
        <taxon>Bacilli</taxon>
        <taxon>Lactobacillales</taxon>
        <taxon>Streptococcaceae</taxon>
        <taxon>Streptococcus</taxon>
    </lineage>
</organism>
<comment type="subcellular location">
    <subcellularLocation>
        <location evidence="9">Cytoplasm</location>
    </subcellularLocation>
</comment>
<comment type="cofactor">
    <cofactor evidence="9">
        <name>Mg(2+)</name>
        <dbReference type="ChEBI" id="CHEBI:18420"/>
    </cofactor>
</comment>
<comment type="similarity">
    <text evidence="9">Belongs to the bacterial CoaD family.</text>
</comment>
<dbReference type="Gene3D" id="3.40.50.620">
    <property type="entry name" value="HUPs"/>
    <property type="match status" value="1"/>
</dbReference>
<keyword evidence="1 9" id="KW-0963">Cytoplasm</keyword>
<keyword evidence="7 9" id="KW-0173">Coenzyme A biosynthesis</keyword>
<proteinExistence type="inferred from homology"/>
<keyword evidence="5 9" id="KW-0067">ATP-binding</keyword>
<dbReference type="HAMAP" id="MF_00151">
    <property type="entry name" value="PPAT_bact"/>
    <property type="match status" value="1"/>
</dbReference>
<keyword evidence="2 9" id="KW-0808">Transferase</keyword>
<comment type="catalytic activity">
    <reaction evidence="8 9">
        <text>(R)-4'-phosphopantetheine + ATP + H(+) = 3'-dephospho-CoA + diphosphate</text>
        <dbReference type="Rhea" id="RHEA:19801"/>
        <dbReference type="ChEBI" id="CHEBI:15378"/>
        <dbReference type="ChEBI" id="CHEBI:30616"/>
        <dbReference type="ChEBI" id="CHEBI:33019"/>
        <dbReference type="ChEBI" id="CHEBI:57328"/>
        <dbReference type="ChEBI" id="CHEBI:61723"/>
        <dbReference type="EC" id="2.7.7.3"/>
    </reaction>
</comment>
<keyword evidence="4 9" id="KW-0547">Nucleotide-binding</keyword>
<dbReference type="EC" id="2.7.7.3" evidence="9"/>
<dbReference type="EMBL" id="JBHSOJ010000031">
    <property type="protein sequence ID" value="MFC5631937.1"/>
    <property type="molecule type" value="Genomic_DNA"/>
</dbReference>
<comment type="subunit">
    <text evidence="9">Homohexamer.</text>
</comment>
<dbReference type="InterPro" id="IPR001980">
    <property type="entry name" value="PPAT"/>
</dbReference>
<feature type="binding site" evidence="9">
    <location>
        <position position="100"/>
    </location>
    <ligand>
        <name>ATP</name>
        <dbReference type="ChEBI" id="CHEBI:30616"/>
    </ligand>
</feature>
<evidence type="ECO:0000256" key="8">
    <source>
        <dbReference type="ARBA" id="ARBA00029346"/>
    </source>
</evidence>
<dbReference type="SUPFAM" id="SSF52374">
    <property type="entry name" value="Nucleotidylyl transferase"/>
    <property type="match status" value="1"/>
</dbReference>
<comment type="function">
    <text evidence="9">Reversibly transfers an adenylyl group from ATP to 4'-phosphopantetheine, yielding dephospho-CoA (dPCoA) and pyrophosphate.</text>
</comment>
<dbReference type="InterPro" id="IPR014729">
    <property type="entry name" value="Rossmann-like_a/b/a_fold"/>
</dbReference>
<evidence type="ECO:0000256" key="3">
    <source>
        <dbReference type="ARBA" id="ARBA00022695"/>
    </source>
</evidence>
<reference evidence="12" key="1">
    <citation type="journal article" date="2019" name="Int. J. Syst. Evol. Microbiol.">
        <title>The Global Catalogue of Microorganisms (GCM) 10K type strain sequencing project: providing services to taxonomists for standard genome sequencing and annotation.</title>
        <authorList>
            <consortium name="The Broad Institute Genomics Platform"/>
            <consortium name="The Broad Institute Genome Sequencing Center for Infectious Disease"/>
            <person name="Wu L."/>
            <person name="Ma J."/>
        </authorList>
    </citation>
    <scope>NUCLEOTIDE SEQUENCE [LARGE SCALE GENOMIC DNA]</scope>
    <source>
        <strain evidence="12">DT43</strain>
    </source>
</reference>
<evidence type="ECO:0000313" key="11">
    <source>
        <dbReference type="EMBL" id="MFC5631937.1"/>
    </source>
</evidence>
<gene>
    <name evidence="9 11" type="primary">coaD</name>
    <name evidence="11" type="ORF">ACFPQ3_10380</name>
</gene>
<dbReference type="Proteomes" id="UP001596110">
    <property type="component" value="Unassembled WGS sequence"/>
</dbReference>
<name>A0ABW0UH58_9STRE</name>
<feature type="binding site" evidence="9">
    <location>
        <position position="10"/>
    </location>
    <ligand>
        <name>substrate</name>
    </ligand>
</feature>
<dbReference type="InterPro" id="IPR004821">
    <property type="entry name" value="Cyt_trans-like"/>
</dbReference>
<evidence type="ECO:0000313" key="12">
    <source>
        <dbReference type="Proteomes" id="UP001596110"/>
    </source>
</evidence>
<feature type="binding site" evidence="9">
    <location>
        <begin position="90"/>
        <end position="92"/>
    </location>
    <ligand>
        <name>ATP</name>
        <dbReference type="ChEBI" id="CHEBI:30616"/>
    </ligand>
</feature>
<keyword evidence="3 9" id="KW-0548">Nucleotidyltransferase</keyword>
<evidence type="ECO:0000256" key="6">
    <source>
        <dbReference type="ARBA" id="ARBA00022842"/>
    </source>
</evidence>
<sequence length="162" mass="18510">MTKIGLFTGSFDPITVGHLDIIERASQLFDKLYVGVFYNKEKAGLFDVETRAQMIREAVAHLEGVEVMTSAGQLAVEVARKFQVTHLVRGLRNAVDLDYEANLEFFNRYLAEELETVYLMASHRYQPISSSRVRELIYFKSPIVDFVPESVAKQVEKMNENN</sequence>
<protein>
    <recommendedName>
        <fullName evidence="9">Phosphopantetheine adenylyltransferase</fullName>
        <ecNumber evidence="9">2.7.7.3</ecNumber>
    </recommendedName>
    <alternativeName>
        <fullName evidence="9">Dephospho-CoA pyrophosphorylase</fullName>
    </alternativeName>
    <alternativeName>
        <fullName evidence="9">Pantetheine-phosphate adenylyltransferase</fullName>
        <shortName evidence="9">PPAT</shortName>
    </alternativeName>
</protein>
<dbReference type="PRINTS" id="PR01020">
    <property type="entry name" value="LPSBIOSNTHSS"/>
</dbReference>
<dbReference type="PANTHER" id="PTHR21342:SF1">
    <property type="entry name" value="PHOSPHOPANTETHEINE ADENYLYLTRANSFERASE"/>
    <property type="match status" value="1"/>
</dbReference>